<dbReference type="Gene3D" id="1.10.390.10">
    <property type="entry name" value="Neutral Protease Domain 2"/>
    <property type="match status" value="1"/>
</dbReference>
<comment type="caution">
    <text evidence="15">The sequence shown here is derived from an EMBL/GenBank/DDBJ whole genome shotgun (WGS) entry which is preliminary data.</text>
</comment>
<dbReference type="InterPro" id="IPR014782">
    <property type="entry name" value="Peptidase_M1_dom"/>
</dbReference>
<evidence type="ECO:0000313" key="16">
    <source>
        <dbReference type="Proteomes" id="UP000644282"/>
    </source>
</evidence>
<dbReference type="PANTHER" id="PTHR11533">
    <property type="entry name" value="PROTEASE M1 ZINC METALLOPROTEASE"/>
    <property type="match status" value="1"/>
</dbReference>
<keyword evidence="7" id="KW-0645">Protease</keyword>
<evidence type="ECO:0000256" key="1">
    <source>
        <dbReference type="ARBA" id="ARBA00000098"/>
    </source>
</evidence>
<dbReference type="PANTHER" id="PTHR11533:SF174">
    <property type="entry name" value="PUROMYCIN-SENSITIVE AMINOPEPTIDASE-RELATED"/>
    <property type="match status" value="1"/>
</dbReference>
<evidence type="ECO:0000313" key="15">
    <source>
        <dbReference type="EMBL" id="MBE8430153.1"/>
    </source>
</evidence>
<dbReference type="GO" id="GO:0006508">
    <property type="term" value="P:proteolysis"/>
    <property type="evidence" value="ECO:0007669"/>
    <property type="project" value="UniProtKB-KW"/>
</dbReference>
<dbReference type="CDD" id="cd09602">
    <property type="entry name" value="M1_APN"/>
    <property type="match status" value="1"/>
</dbReference>
<dbReference type="Pfam" id="PF01433">
    <property type="entry name" value="Peptidase_M1"/>
    <property type="match status" value="1"/>
</dbReference>
<dbReference type="FunFam" id="1.10.390.10:FF:000004">
    <property type="entry name" value="Aminopeptidase N"/>
    <property type="match status" value="1"/>
</dbReference>
<dbReference type="GO" id="GO:0070006">
    <property type="term" value="F:metalloaminopeptidase activity"/>
    <property type="evidence" value="ECO:0007669"/>
    <property type="project" value="TreeGrafter"/>
</dbReference>
<comment type="catalytic activity">
    <reaction evidence="1">
        <text>Release of an N-terminal amino acid, Xaa-|-Yaa- from a peptide, amide or arylamide. Xaa is preferably Ala, but may be most amino acids including Pro (slow action). When a terminal hydrophobic residue is followed by a prolyl residue, the two may be released as an intact Xaa-Pro dipeptide.</text>
        <dbReference type="EC" id="3.4.11.2"/>
    </reaction>
</comment>
<dbReference type="InterPro" id="IPR042097">
    <property type="entry name" value="Aminopeptidase_N-like_N_sf"/>
</dbReference>
<dbReference type="InterPro" id="IPR024571">
    <property type="entry name" value="ERAP1-like_C_dom"/>
</dbReference>
<dbReference type="EC" id="3.4.11.2" evidence="4"/>
<evidence type="ECO:0000259" key="12">
    <source>
        <dbReference type="Pfam" id="PF01433"/>
    </source>
</evidence>
<evidence type="ECO:0000259" key="14">
    <source>
        <dbReference type="Pfam" id="PF17900"/>
    </source>
</evidence>
<keyword evidence="11" id="KW-0482">Metalloprotease</keyword>
<dbReference type="GO" id="GO:0005615">
    <property type="term" value="C:extracellular space"/>
    <property type="evidence" value="ECO:0007669"/>
    <property type="project" value="TreeGrafter"/>
</dbReference>
<dbReference type="Gene3D" id="2.60.40.1730">
    <property type="entry name" value="tricorn interacting facor f3 domain"/>
    <property type="match status" value="1"/>
</dbReference>
<reference evidence="15" key="1">
    <citation type="submission" date="2020-10" db="EMBL/GenBank/DDBJ databases">
        <title>New Zealand Leptospira genomics.</title>
        <authorList>
            <person name="Wilkinson D.A."/>
            <person name="Nisa S."/>
            <person name="Moinet M."/>
            <person name="Benschop J."/>
        </authorList>
    </citation>
    <scope>NUCLEOTIDE SEQUENCE</scope>
    <source>
        <strain evidence="15">ESR8</strain>
    </source>
</reference>
<evidence type="ECO:0000256" key="6">
    <source>
        <dbReference type="ARBA" id="ARBA00022438"/>
    </source>
</evidence>
<evidence type="ECO:0000256" key="2">
    <source>
        <dbReference type="ARBA" id="ARBA00001947"/>
    </source>
</evidence>
<dbReference type="RefSeq" id="WP_000339866.1">
    <property type="nucleotide sequence ID" value="NZ_JADDWP010000014.1"/>
</dbReference>
<dbReference type="Pfam" id="PF17900">
    <property type="entry name" value="Peptidase_M1_N"/>
    <property type="match status" value="1"/>
</dbReference>
<evidence type="ECO:0000256" key="11">
    <source>
        <dbReference type="ARBA" id="ARBA00023049"/>
    </source>
</evidence>
<proteinExistence type="inferred from homology"/>
<dbReference type="SUPFAM" id="SSF63737">
    <property type="entry name" value="Leukotriene A4 hydrolase N-terminal domain"/>
    <property type="match status" value="1"/>
</dbReference>
<dbReference type="FunFam" id="2.60.40.1730:FF:000010">
    <property type="entry name" value="Putative aminopeptidase N"/>
    <property type="match status" value="1"/>
</dbReference>
<dbReference type="InterPro" id="IPR050344">
    <property type="entry name" value="Peptidase_M1_aminopeptidases"/>
</dbReference>
<keyword evidence="9" id="KW-0378">Hydrolase</keyword>
<dbReference type="AlphaFoldDB" id="A0AA40WBE8"/>
<evidence type="ECO:0000256" key="5">
    <source>
        <dbReference type="ARBA" id="ARBA00015611"/>
    </source>
</evidence>
<dbReference type="SUPFAM" id="SSF55486">
    <property type="entry name" value="Metalloproteases ('zincins'), catalytic domain"/>
    <property type="match status" value="1"/>
</dbReference>
<protein>
    <recommendedName>
        <fullName evidence="5">Aminopeptidase N</fullName>
        <ecNumber evidence="4">3.4.11.2</ecNumber>
    </recommendedName>
</protein>
<keyword evidence="8" id="KW-0479">Metal-binding</keyword>
<dbReference type="InterPro" id="IPR045357">
    <property type="entry name" value="Aminopeptidase_N-like_N"/>
</dbReference>
<dbReference type="GO" id="GO:0005737">
    <property type="term" value="C:cytoplasm"/>
    <property type="evidence" value="ECO:0007669"/>
    <property type="project" value="TreeGrafter"/>
</dbReference>
<dbReference type="GO" id="GO:0016285">
    <property type="term" value="F:alanyl aminopeptidase activity"/>
    <property type="evidence" value="ECO:0007669"/>
    <property type="project" value="UniProtKB-EC"/>
</dbReference>
<feature type="domain" description="ERAP1-like C-terminal" evidence="13">
    <location>
        <begin position="559"/>
        <end position="870"/>
    </location>
</feature>
<feature type="domain" description="Peptidase M1 membrane alanine aminopeptidase" evidence="12">
    <location>
        <begin position="233"/>
        <end position="443"/>
    </location>
</feature>
<gene>
    <name evidence="15" type="ORF">IQB77_09840</name>
</gene>
<dbReference type="GO" id="GO:0016020">
    <property type="term" value="C:membrane"/>
    <property type="evidence" value="ECO:0007669"/>
    <property type="project" value="TreeGrafter"/>
</dbReference>
<evidence type="ECO:0000256" key="3">
    <source>
        <dbReference type="ARBA" id="ARBA00010136"/>
    </source>
</evidence>
<comment type="similarity">
    <text evidence="3">Belongs to the peptidase M1 family.</text>
</comment>
<dbReference type="GO" id="GO:0008270">
    <property type="term" value="F:zinc ion binding"/>
    <property type="evidence" value="ECO:0007669"/>
    <property type="project" value="InterPro"/>
</dbReference>
<dbReference type="Pfam" id="PF11838">
    <property type="entry name" value="ERAP1_C"/>
    <property type="match status" value="1"/>
</dbReference>
<evidence type="ECO:0000256" key="10">
    <source>
        <dbReference type="ARBA" id="ARBA00022833"/>
    </source>
</evidence>
<dbReference type="PRINTS" id="PR00756">
    <property type="entry name" value="ALADIPTASE"/>
</dbReference>
<dbReference type="EMBL" id="JADDXF010000014">
    <property type="protein sequence ID" value="MBE8430153.1"/>
    <property type="molecule type" value="Genomic_DNA"/>
</dbReference>
<dbReference type="InterPro" id="IPR027268">
    <property type="entry name" value="Peptidase_M4/M1_CTD_sf"/>
</dbReference>
<dbReference type="Proteomes" id="UP000644282">
    <property type="component" value="Unassembled WGS sequence"/>
</dbReference>
<evidence type="ECO:0000256" key="8">
    <source>
        <dbReference type="ARBA" id="ARBA00022723"/>
    </source>
</evidence>
<organism evidence="15 16">
    <name type="scientific">Leptospira interrogans serovar Pomona</name>
    <dbReference type="NCBI Taxonomy" id="44276"/>
    <lineage>
        <taxon>Bacteria</taxon>
        <taxon>Pseudomonadati</taxon>
        <taxon>Spirochaetota</taxon>
        <taxon>Spirochaetia</taxon>
        <taxon>Leptospirales</taxon>
        <taxon>Leptospiraceae</taxon>
        <taxon>Leptospira</taxon>
    </lineage>
</organism>
<keyword evidence="6" id="KW-0031">Aminopeptidase</keyword>
<evidence type="ECO:0000256" key="4">
    <source>
        <dbReference type="ARBA" id="ARBA00012564"/>
    </source>
</evidence>
<evidence type="ECO:0000256" key="9">
    <source>
        <dbReference type="ARBA" id="ARBA00022801"/>
    </source>
</evidence>
<dbReference type="GO" id="GO:0042277">
    <property type="term" value="F:peptide binding"/>
    <property type="evidence" value="ECO:0007669"/>
    <property type="project" value="TreeGrafter"/>
</dbReference>
<dbReference type="InterPro" id="IPR001930">
    <property type="entry name" value="Peptidase_M1"/>
</dbReference>
<accession>A0AA40WBE8</accession>
<dbReference type="GO" id="GO:0043171">
    <property type="term" value="P:peptide catabolic process"/>
    <property type="evidence" value="ECO:0007669"/>
    <property type="project" value="TreeGrafter"/>
</dbReference>
<evidence type="ECO:0000259" key="13">
    <source>
        <dbReference type="Pfam" id="PF11838"/>
    </source>
</evidence>
<sequence>MDAPNILTQTEAIERAEQVKQIGYEIHLDLKAGSSTYQGETKISFFYTGKGKGKLKIDFVTKKIEVFLLNGKDFSDYTKTDSFLDLPVNFLNVGMNEIKILYTNDYNHSGSGFHQFQDPSDGSEYLHTDFEPFEAHRMFPCFDQPDLKATYELSLIGPKDWKYVHNTLPIKEKIQKERIEIRFQKTALFSTYLFALISGPYEVWEDRYKNIPLRILCRKSLSKYMDAENIFAITKESFGFLESYFDLPYPYGKYDQIFVPEFNMGAMENVGAVTFSEHYIFRSPRIYSEYLGRANTIYHEMVHMWFGNLVTMKWWNDLWLNESFADYLSYYAMSHGKLFPDALEHFYVREEWAYREDQLSTTHPIAGSAENTLDAISNFDGISYSKGASVLRQLMYYIGEDSFRNAMQKYFQKFKNSNTIQNDFLDTMSETSGIDIRNWSKEWLDTTGVNTLLPVWKENRLFIRQLPSDTNGLLRTHALEVTVFALKENEIEKKHDGSVLSSFKTVWKDKVVVQGEETILPYSPIVKTDSSVSQNAKTKNSPILQTTSDPKNSFLSEIVVLNTNDHAYAKTYLPKDGIPLLKTSFNKLKDRFARRILWGSLWQMTRDAEISPKDFLDLVLLQGIYEEDLSVRNSHILTKASSIVTSYLKKENREEWSKKLNDLSKKFLSDPSIQEEEKIVWYRMLEGTSRTADQLSYLKDLLDGKIIIPGIKIDQERRWSILTRLSAFGEKNALVLIANEEKLDTSDLGAKKAYTAKVAFPDPKSKAAAWKEFTDPNTKYSTDMLRYGMRGFYWDHQEEILKIYEDLYFQSVIGIYKDRDSHFSSAFGNILFPGLEPHQSLVDKTNQFLKEQKEIPALLKKDLKQHRDDLIRTVKILSKQ</sequence>
<feature type="domain" description="Aminopeptidase N-like N-terminal" evidence="14">
    <location>
        <begin position="23"/>
        <end position="193"/>
    </location>
</feature>
<name>A0AA40WBE8_LEPIR</name>
<keyword evidence="10" id="KW-0862">Zinc</keyword>
<comment type="cofactor">
    <cofactor evidence="2">
        <name>Zn(2+)</name>
        <dbReference type="ChEBI" id="CHEBI:29105"/>
    </cofactor>
</comment>
<evidence type="ECO:0000256" key="7">
    <source>
        <dbReference type="ARBA" id="ARBA00022670"/>
    </source>
</evidence>